<reference evidence="3" key="1">
    <citation type="submission" date="2024-04" db="EMBL/GenBank/DDBJ databases">
        <title>Salinicola lusitanus LLJ914,a marine bacterium isolated from the Okinawa Trough.</title>
        <authorList>
            <person name="Li J."/>
        </authorList>
    </citation>
    <scope>NUCLEOTIDE SEQUENCE [LARGE SCALE GENOMIC DNA]</scope>
</reference>
<feature type="compositionally biased region" description="Basic and acidic residues" evidence="1">
    <location>
        <begin position="228"/>
        <end position="241"/>
    </location>
</feature>
<dbReference type="Proteomes" id="UP001460270">
    <property type="component" value="Unassembled WGS sequence"/>
</dbReference>
<sequence>MNEVSVRNNTTLDTDLPTIVQVHSAEQTVNGIPQDGQHESQEVMALRRAVWKPQATSEEQVGSKTSLSTKQASEEQTKASPKVEPASVEKADTVDNNKQTSGEQRPQKISPNTQASEEQADDDVAPKRQQASVEQADGVEQATSGEQNVHKGLSNSPQASEEATSDKTSPNAQKTSTEQVNKAVSREQKEISDKQIGSEEQQKQVAKKETQQASEEQTPSKTSPETEQASKEQEDTPDKQKPNVNSEEETDIRKHKRLLQVVWSWIRKSQVKVSLWRMTVQRKMHQKEQTPAQIQALIEMMMMKTIPGTSDL</sequence>
<feature type="compositionally biased region" description="Polar residues" evidence="1">
    <location>
        <begin position="141"/>
        <end position="182"/>
    </location>
</feature>
<feature type="compositionally biased region" description="Polar residues" evidence="1">
    <location>
        <begin position="96"/>
        <end position="117"/>
    </location>
</feature>
<name>A0AAW0MYK5_9GOBI</name>
<dbReference type="AlphaFoldDB" id="A0AAW0MYK5"/>
<comment type="caution">
    <text evidence="2">The sequence shown here is derived from an EMBL/GenBank/DDBJ whole genome shotgun (WGS) entry which is preliminary data.</text>
</comment>
<organism evidence="2 3">
    <name type="scientific">Mugilogobius chulae</name>
    <name type="common">yellowstripe goby</name>
    <dbReference type="NCBI Taxonomy" id="88201"/>
    <lineage>
        <taxon>Eukaryota</taxon>
        <taxon>Metazoa</taxon>
        <taxon>Chordata</taxon>
        <taxon>Craniata</taxon>
        <taxon>Vertebrata</taxon>
        <taxon>Euteleostomi</taxon>
        <taxon>Actinopterygii</taxon>
        <taxon>Neopterygii</taxon>
        <taxon>Teleostei</taxon>
        <taxon>Neoteleostei</taxon>
        <taxon>Acanthomorphata</taxon>
        <taxon>Gobiaria</taxon>
        <taxon>Gobiiformes</taxon>
        <taxon>Gobioidei</taxon>
        <taxon>Gobiidae</taxon>
        <taxon>Gobionellinae</taxon>
        <taxon>Mugilogobius</taxon>
    </lineage>
</organism>
<gene>
    <name evidence="2" type="ORF">WMY93_026280</name>
</gene>
<keyword evidence="3" id="KW-1185">Reference proteome</keyword>
<evidence type="ECO:0000313" key="3">
    <source>
        <dbReference type="Proteomes" id="UP001460270"/>
    </source>
</evidence>
<protein>
    <submittedName>
        <fullName evidence="2">Uncharacterized protein</fullName>
    </submittedName>
</protein>
<evidence type="ECO:0000313" key="2">
    <source>
        <dbReference type="EMBL" id="KAK7886659.1"/>
    </source>
</evidence>
<accession>A0AAW0MYK5</accession>
<feature type="region of interest" description="Disordered" evidence="1">
    <location>
        <begin position="51"/>
        <end position="252"/>
    </location>
</feature>
<dbReference type="EMBL" id="JBBPFD010000019">
    <property type="protein sequence ID" value="KAK7886659.1"/>
    <property type="molecule type" value="Genomic_DNA"/>
</dbReference>
<proteinExistence type="predicted"/>
<evidence type="ECO:0000256" key="1">
    <source>
        <dbReference type="SAM" id="MobiDB-lite"/>
    </source>
</evidence>
<feature type="compositionally biased region" description="Polar residues" evidence="1">
    <location>
        <begin position="54"/>
        <end position="71"/>
    </location>
</feature>
<feature type="compositionally biased region" description="Basic and acidic residues" evidence="1">
    <location>
        <begin position="184"/>
        <end position="210"/>
    </location>
</feature>
<feature type="compositionally biased region" description="Polar residues" evidence="1">
    <location>
        <begin position="211"/>
        <end position="227"/>
    </location>
</feature>